<feature type="compositionally biased region" description="Basic and acidic residues" evidence="1">
    <location>
        <begin position="96"/>
        <end position="107"/>
    </location>
</feature>
<evidence type="ECO:0000256" key="1">
    <source>
        <dbReference type="SAM" id="MobiDB-lite"/>
    </source>
</evidence>
<protein>
    <recommendedName>
        <fullName evidence="3">Retrotransposon protein, putative, Ty3-gypsy subclass</fullName>
    </recommendedName>
</protein>
<accession>Q6UUR1</accession>
<feature type="region of interest" description="Disordered" evidence="1">
    <location>
        <begin position="35"/>
        <end position="129"/>
    </location>
</feature>
<feature type="region of interest" description="Disordered" evidence="1">
    <location>
        <begin position="164"/>
        <end position="204"/>
    </location>
</feature>
<evidence type="ECO:0000313" key="2">
    <source>
        <dbReference type="EMBL" id="AAQ56301.1"/>
    </source>
</evidence>
<evidence type="ECO:0008006" key="3">
    <source>
        <dbReference type="Google" id="ProtNLM"/>
    </source>
</evidence>
<feature type="compositionally biased region" description="Polar residues" evidence="1">
    <location>
        <begin position="37"/>
        <end position="55"/>
    </location>
</feature>
<sequence>MDSPATPVGLSPPLLSLVLHNEPCYTRGFAVDRVHSGGSQKQTAEISPSKTNGQDRSVHGRTTRDDDDDVSDDVTTGGGSGAQARRRTTARRHERRAPTRRERRGELTGDQNSGGRSTDGDGVEEKAAEKIGLTTTAVFRRSTATAEGRTRTATQRRLRWRPPRATATTGATAAHGWSGGDDGGARSHGARALRTTRDEGKGGNVMNPEFLSTLKAVVGPIFR</sequence>
<feature type="compositionally biased region" description="Low complexity" evidence="1">
    <location>
        <begin position="164"/>
        <end position="174"/>
    </location>
</feature>
<feature type="compositionally biased region" description="Basic residues" evidence="1">
    <location>
        <begin position="84"/>
        <end position="95"/>
    </location>
</feature>
<proteinExistence type="predicted"/>
<dbReference type="AlphaFoldDB" id="Q6UUR1"/>
<reference evidence="2" key="1">
    <citation type="journal article" date="2004" name="Nat. Genet.">
        <title>Sequencing of a rice centromere uncovers active genes.</title>
        <authorList>
            <person name="Nagaki K."/>
            <person name="Cheng Z."/>
            <person name="Ouyang S."/>
            <person name="Talbert P.B."/>
            <person name="Kim M."/>
            <person name="Jones K.M."/>
            <person name="Henikoff S."/>
            <person name="Buell C.R."/>
            <person name="Jiang J."/>
        </authorList>
    </citation>
    <scope>NUCLEOTIDE SEQUENCE</scope>
</reference>
<dbReference type="EMBL" id="AY360384">
    <property type="protein sequence ID" value="AAQ56301.1"/>
    <property type="molecule type" value="Genomic_DNA"/>
</dbReference>
<gene>
    <name evidence="2" type="ORF">OSJNBa0079I01.27</name>
</gene>
<organism evidence="2">
    <name type="scientific">Oryza sativa subsp. japonica</name>
    <name type="common">Rice</name>
    <dbReference type="NCBI Taxonomy" id="39947"/>
    <lineage>
        <taxon>Eukaryota</taxon>
        <taxon>Viridiplantae</taxon>
        <taxon>Streptophyta</taxon>
        <taxon>Embryophyta</taxon>
        <taxon>Tracheophyta</taxon>
        <taxon>Spermatophyta</taxon>
        <taxon>Magnoliopsida</taxon>
        <taxon>Liliopsida</taxon>
        <taxon>Poales</taxon>
        <taxon>Poaceae</taxon>
        <taxon>BOP clade</taxon>
        <taxon>Oryzoideae</taxon>
        <taxon>Oryzeae</taxon>
        <taxon>Oryzinae</taxon>
        <taxon>Oryza</taxon>
        <taxon>Oryza sativa</taxon>
    </lineage>
</organism>
<name>Q6UUR1_ORYSJ</name>